<protein>
    <recommendedName>
        <fullName evidence="3">Transcriptional regulator</fullName>
    </recommendedName>
</protein>
<evidence type="ECO:0000313" key="1">
    <source>
        <dbReference type="EMBL" id="MDC7138346.1"/>
    </source>
</evidence>
<sequence>MAKKEKYIKLEKDKVKEIAEIKGVSTVTVYAALKFETSSALAMLIRSWALNHGGKLFEEKENPYEKEITLKHHNV</sequence>
<dbReference type="Proteomes" id="UP001215398">
    <property type="component" value="Unassembled WGS sequence"/>
</dbReference>
<dbReference type="RefSeq" id="WP_272721247.1">
    <property type="nucleotide sequence ID" value="NZ_JAQPYS010000108.1"/>
</dbReference>
<evidence type="ECO:0008006" key="3">
    <source>
        <dbReference type="Google" id="ProtNLM"/>
    </source>
</evidence>
<evidence type="ECO:0000313" key="2">
    <source>
        <dbReference type="Proteomes" id="UP001215398"/>
    </source>
</evidence>
<name>A0ABT5HCN1_9BACE</name>
<gene>
    <name evidence="1" type="ORF">PQG98_18660</name>
</gene>
<keyword evidence="2" id="KW-1185">Reference proteome</keyword>
<dbReference type="EMBL" id="JAQPYS010000108">
    <property type="protein sequence ID" value="MDC7138346.1"/>
    <property type="molecule type" value="Genomic_DNA"/>
</dbReference>
<accession>A0ABT5HCN1</accession>
<proteinExistence type="predicted"/>
<comment type="caution">
    <text evidence="1">The sequence shown here is derived from an EMBL/GenBank/DDBJ whole genome shotgun (WGS) entry which is preliminary data.</text>
</comment>
<organism evidence="1 2">
    <name type="scientific">Bacteroides zhangwenhongii</name>
    <dbReference type="NCBI Taxonomy" id="2650157"/>
    <lineage>
        <taxon>Bacteria</taxon>
        <taxon>Pseudomonadati</taxon>
        <taxon>Bacteroidota</taxon>
        <taxon>Bacteroidia</taxon>
        <taxon>Bacteroidales</taxon>
        <taxon>Bacteroidaceae</taxon>
        <taxon>Bacteroides</taxon>
    </lineage>
</organism>
<reference evidence="1 2" key="1">
    <citation type="submission" date="2023-01" db="EMBL/GenBank/DDBJ databases">
        <title>Exploring GABA producing Bacteroides strains toward improving mental health.</title>
        <authorList>
            <person name="Yousuf B."/>
            <person name="Bouhlel N.E."/>
            <person name="Mottawea W."/>
            <person name="Hammami R."/>
        </authorList>
    </citation>
    <scope>NUCLEOTIDE SEQUENCE [LARGE SCALE GENOMIC DNA]</scope>
    <source>
        <strain evidence="1 2">UO.H1054</strain>
    </source>
</reference>